<dbReference type="InterPro" id="IPR044543">
    <property type="entry name" value="YHJQ-like"/>
</dbReference>
<dbReference type="EMBL" id="JBHSON010000188">
    <property type="protein sequence ID" value="MFC5754828.1"/>
    <property type="molecule type" value="Genomic_DNA"/>
</dbReference>
<sequence length="153" mass="16508">MTYTAQMMKAYPAEINLDRGRLAEVIDTLMSCAQACTACADACLSEPSGELPRLTRCIRDNMDCAAICTTTAEVLSRHTGYDANLTRAQVQSAIQATKTCGDSCAEHARDHEHCRVCAEACRQTEQALNGLVSQLTSSGAVPRQPSQAAPQRR</sequence>
<protein>
    <submittedName>
        <fullName evidence="1">Four-helix bundle copper-binding protein</fullName>
    </submittedName>
</protein>
<dbReference type="RefSeq" id="WP_378293316.1">
    <property type="nucleotide sequence ID" value="NZ_JBHSON010000188.1"/>
</dbReference>
<keyword evidence="2" id="KW-1185">Reference proteome</keyword>
<reference evidence="2" key="1">
    <citation type="journal article" date="2019" name="Int. J. Syst. Evol. Microbiol.">
        <title>The Global Catalogue of Microorganisms (GCM) 10K type strain sequencing project: providing services to taxonomists for standard genome sequencing and annotation.</title>
        <authorList>
            <consortium name="The Broad Institute Genomics Platform"/>
            <consortium name="The Broad Institute Genome Sequencing Center for Infectious Disease"/>
            <person name="Wu L."/>
            <person name="Ma J."/>
        </authorList>
    </citation>
    <scope>NUCLEOTIDE SEQUENCE [LARGE SCALE GENOMIC DNA]</scope>
    <source>
        <strain evidence="2">KCTC 42087</strain>
    </source>
</reference>
<evidence type="ECO:0000313" key="1">
    <source>
        <dbReference type="EMBL" id="MFC5754828.1"/>
    </source>
</evidence>
<dbReference type="PANTHER" id="PTHR37310">
    <property type="entry name" value="CYTOPLASMIC PROTEIN-RELATED"/>
    <property type="match status" value="1"/>
</dbReference>
<dbReference type="Pfam" id="PF03860">
    <property type="entry name" value="Csp"/>
    <property type="match status" value="1"/>
</dbReference>
<accession>A0ABW1AJT7</accession>
<gene>
    <name evidence="1" type="ORF">ACFPZN_55230</name>
</gene>
<dbReference type="InterPro" id="IPR005560">
    <property type="entry name" value="Csp_YhjQ"/>
</dbReference>
<name>A0ABW1AJT7_9ACTN</name>
<comment type="caution">
    <text evidence="1">The sequence shown here is derived from an EMBL/GenBank/DDBJ whole genome shotgun (WGS) entry which is preliminary data.</text>
</comment>
<dbReference type="Proteomes" id="UP001596074">
    <property type="component" value="Unassembled WGS sequence"/>
</dbReference>
<evidence type="ECO:0000313" key="2">
    <source>
        <dbReference type="Proteomes" id="UP001596074"/>
    </source>
</evidence>
<dbReference type="CDD" id="cd08026">
    <property type="entry name" value="DUF326"/>
    <property type="match status" value="1"/>
</dbReference>
<dbReference type="Gene3D" id="1.20.1270.360">
    <property type="match status" value="1"/>
</dbReference>
<proteinExistence type="predicted"/>
<dbReference type="PANTHER" id="PTHR37310:SF1">
    <property type="entry name" value="CYTOPLASMIC PROTEIN"/>
    <property type="match status" value="1"/>
</dbReference>
<organism evidence="1 2">
    <name type="scientific">Actinomadura rugatobispora</name>
    <dbReference type="NCBI Taxonomy" id="1994"/>
    <lineage>
        <taxon>Bacteria</taxon>
        <taxon>Bacillati</taxon>
        <taxon>Actinomycetota</taxon>
        <taxon>Actinomycetes</taxon>
        <taxon>Streptosporangiales</taxon>
        <taxon>Thermomonosporaceae</taxon>
        <taxon>Actinomadura</taxon>
    </lineage>
</organism>